<evidence type="ECO:0000256" key="8">
    <source>
        <dbReference type="ARBA" id="ARBA00022842"/>
    </source>
</evidence>
<reference evidence="22" key="2">
    <citation type="journal article" date="2022" name="Microbiol. Resour. Announc.">
        <title>Whole-Genome Sequence of Entomortierella parvispora E1425, a Mucoromycotan Fungus Associated with Burkholderiaceae-Related Endosymbiotic Bacteria.</title>
        <authorList>
            <person name="Herlambang A."/>
            <person name="Guo Y."/>
            <person name="Takashima Y."/>
            <person name="Narisawa K."/>
            <person name="Ohta H."/>
            <person name="Nishizawa T."/>
        </authorList>
    </citation>
    <scope>NUCLEOTIDE SEQUENCE</scope>
    <source>
        <strain evidence="22">E1425</strain>
    </source>
</reference>
<dbReference type="Gene3D" id="3.40.50.1000">
    <property type="entry name" value="HAD superfamily/HAD-like"/>
    <property type="match status" value="2"/>
</dbReference>
<keyword evidence="4 17" id="KW-0812">Transmembrane</keyword>
<comment type="cofactor">
    <cofactor evidence="16">
        <name>Mg(2+)</name>
        <dbReference type="ChEBI" id="CHEBI:18420"/>
    </cofactor>
</comment>
<dbReference type="Pfam" id="PF13246">
    <property type="entry name" value="Cation_ATPase"/>
    <property type="match status" value="1"/>
</dbReference>
<feature type="region of interest" description="Disordered" evidence="18">
    <location>
        <begin position="979"/>
        <end position="1036"/>
    </location>
</feature>
<feature type="compositionally biased region" description="Polar residues" evidence="18">
    <location>
        <begin position="1008"/>
        <end position="1022"/>
    </location>
</feature>
<keyword evidence="8 16" id="KW-0460">Magnesium</keyword>
<feature type="transmembrane region" description="Helical" evidence="17">
    <location>
        <begin position="540"/>
        <end position="566"/>
    </location>
</feature>
<feature type="binding site" evidence="15">
    <location>
        <position position="1241"/>
    </location>
    <ligand>
        <name>ATP</name>
        <dbReference type="ChEBI" id="CHEBI:30616"/>
    </ligand>
</feature>
<feature type="transmembrane region" description="Helical" evidence="17">
    <location>
        <begin position="1411"/>
        <end position="1433"/>
    </location>
</feature>
<feature type="compositionally biased region" description="Basic residues" evidence="18">
    <location>
        <begin position="718"/>
        <end position="738"/>
    </location>
</feature>
<dbReference type="GO" id="GO:0005886">
    <property type="term" value="C:plasma membrane"/>
    <property type="evidence" value="ECO:0007669"/>
    <property type="project" value="TreeGrafter"/>
</dbReference>
<dbReference type="SFLD" id="SFLDF00027">
    <property type="entry name" value="p-type_atpase"/>
    <property type="match status" value="1"/>
</dbReference>
<evidence type="ECO:0000256" key="6">
    <source>
        <dbReference type="ARBA" id="ARBA00022741"/>
    </source>
</evidence>
<feature type="binding site" evidence="16">
    <location>
        <position position="1272"/>
    </location>
    <ligand>
        <name>Mg(2+)</name>
        <dbReference type="ChEBI" id="CHEBI:18420"/>
    </ligand>
</feature>
<feature type="binding site" evidence="15">
    <location>
        <position position="1154"/>
    </location>
    <ligand>
        <name>ATP</name>
        <dbReference type="ChEBI" id="CHEBI:30616"/>
    </ligand>
</feature>
<evidence type="ECO:0000256" key="1">
    <source>
        <dbReference type="ARBA" id="ARBA00004141"/>
    </source>
</evidence>
<keyword evidence="10 17" id="KW-1133">Transmembrane helix</keyword>
<dbReference type="FunFam" id="3.40.50.1000:FF:000172">
    <property type="entry name" value="Phospholipid-transporting ATPase"/>
    <property type="match status" value="1"/>
</dbReference>
<dbReference type="SUPFAM" id="SSF81653">
    <property type="entry name" value="Calcium ATPase, transduction domain A"/>
    <property type="match status" value="1"/>
</dbReference>
<evidence type="ECO:0000256" key="17">
    <source>
        <dbReference type="RuleBase" id="RU362033"/>
    </source>
</evidence>
<comment type="catalytic activity">
    <reaction evidence="12 17">
        <text>ATP + H2O + phospholipidSide 1 = ADP + phosphate + phospholipidSide 2.</text>
        <dbReference type="EC" id="7.6.2.1"/>
    </reaction>
</comment>
<keyword evidence="9 17" id="KW-1278">Translocase</keyword>
<feature type="binding site" evidence="15">
    <location>
        <position position="1271"/>
    </location>
    <ligand>
        <name>ATP</name>
        <dbReference type="ChEBI" id="CHEBI:30616"/>
    </ligand>
</feature>
<dbReference type="NCBIfam" id="TIGR01652">
    <property type="entry name" value="ATPase-Plipid"/>
    <property type="match status" value="2"/>
</dbReference>
<comment type="similarity">
    <text evidence="3 17">Belongs to the cation transport ATPase (P-type) (TC 3.A.3) family. Type IV subfamily.</text>
</comment>
<feature type="compositionally biased region" description="Low complexity" evidence="18">
    <location>
        <begin position="46"/>
        <end position="67"/>
    </location>
</feature>
<feature type="compositionally biased region" description="Polar residues" evidence="18">
    <location>
        <begin position="123"/>
        <end position="139"/>
    </location>
</feature>
<feature type="compositionally biased region" description="Polar residues" evidence="18">
    <location>
        <begin position="1685"/>
        <end position="1699"/>
    </location>
</feature>
<dbReference type="InterPro" id="IPR032631">
    <property type="entry name" value="P-type_ATPase_N"/>
</dbReference>
<feature type="transmembrane region" description="Helical" evidence="17">
    <location>
        <begin position="594"/>
        <end position="613"/>
    </location>
</feature>
<dbReference type="InterPro" id="IPR032630">
    <property type="entry name" value="P_typ_ATPase_c"/>
</dbReference>
<feature type="compositionally biased region" description="Polar residues" evidence="18">
    <location>
        <begin position="694"/>
        <end position="704"/>
    </location>
</feature>
<evidence type="ECO:0000256" key="15">
    <source>
        <dbReference type="PIRSR" id="PIRSR606539-2"/>
    </source>
</evidence>
<feature type="binding site" evidence="15">
    <location>
        <position position="660"/>
    </location>
    <ligand>
        <name>ATP</name>
        <dbReference type="ChEBI" id="CHEBI:30616"/>
    </ligand>
</feature>
<feature type="compositionally biased region" description="Polar residues" evidence="18">
    <location>
        <begin position="68"/>
        <end position="82"/>
    </location>
</feature>
<evidence type="ECO:0000256" key="11">
    <source>
        <dbReference type="ARBA" id="ARBA00023136"/>
    </source>
</evidence>
<feature type="binding site" evidence="15">
    <location>
        <position position="922"/>
    </location>
    <ligand>
        <name>ATP</name>
        <dbReference type="ChEBI" id="CHEBI:30616"/>
    </ligand>
</feature>
<dbReference type="OrthoDB" id="377733at2759"/>
<dbReference type="EC" id="7.6.2.1" evidence="17"/>
<feature type="transmembrane region" description="Helical" evidence="17">
    <location>
        <begin position="1478"/>
        <end position="1498"/>
    </location>
</feature>
<feature type="region of interest" description="Disordered" evidence="18">
    <location>
        <begin position="100"/>
        <end position="169"/>
    </location>
</feature>
<evidence type="ECO:0000256" key="7">
    <source>
        <dbReference type="ARBA" id="ARBA00022840"/>
    </source>
</evidence>
<evidence type="ECO:0000256" key="5">
    <source>
        <dbReference type="ARBA" id="ARBA00022723"/>
    </source>
</evidence>
<feature type="binding site" evidence="15">
    <location>
        <position position="1247"/>
    </location>
    <ligand>
        <name>ATP</name>
        <dbReference type="ChEBI" id="CHEBI:30616"/>
    </ligand>
</feature>
<accession>A0A9P3HLK6</accession>
<keyword evidence="11 17" id="KW-0472">Membrane</keyword>
<evidence type="ECO:0000256" key="3">
    <source>
        <dbReference type="ARBA" id="ARBA00008109"/>
    </source>
</evidence>
<evidence type="ECO:0000256" key="9">
    <source>
        <dbReference type="ARBA" id="ARBA00022967"/>
    </source>
</evidence>
<comment type="subcellular location">
    <subcellularLocation>
        <location evidence="2">Endomembrane system</location>
    </subcellularLocation>
    <subcellularLocation>
        <location evidence="1 17">Membrane</location>
        <topology evidence="1 17">Multi-pass membrane protein</topology>
    </subcellularLocation>
</comment>
<dbReference type="Gene3D" id="3.40.1110.10">
    <property type="entry name" value="Calcium-transporting ATPase, cytoplasmic domain N"/>
    <property type="match status" value="2"/>
</dbReference>
<feature type="binding site" evidence="15">
    <location>
        <position position="1272"/>
    </location>
    <ligand>
        <name>ATP</name>
        <dbReference type="ChEBI" id="CHEBI:30616"/>
    </ligand>
</feature>
<feature type="binding site" evidence="15">
    <location>
        <position position="1072"/>
    </location>
    <ligand>
        <name>ATP</name>
        <dbReference type="ChEBI" id="CHEBI:30616"/>
    </ligand>
</feature>
<feature type="domain" description="P-type ATPase A" evidence="19">
    <location>
        <begin position="385"/>
        <end position="437"/>
    </location>
</feature>
<feature type="binding site" evidence="16">
    <location>
        <position position="659"/>
    </location>
    <ligand>
        <name>Mg(2+)</name>
        <dbReference type="ChEBI" id="CHEBI:18420"/>
    </ligand>
</feature>
<feature type="compositionally biased region" description="Basic and acidic residues" evidence="18">
    <location>
        <begin position="1640"/>
        <end position="1650"/>
    </location>
</feature>
<feature type="binding site" evidence="15">
    <location>
        <position position="899"/>
    </location>
    <ligand>
        <name>ATP</name>
        <dbReference type="ChEBI" id="CHEBI:30616"/>
    </ligand>
</feature>
<feature type="binding site" evidence="16">
    <location>
        <position position="661"/>
    </location>
    <ligand>
        <name>Mg(2+)</name>
        <dbReference type="ChEBI" id="CHEBI:18420"/>
    </ligand>
</feature>
<dbReference type="Pfam" id="PF16212">
    <property type="entry name" value="PhoLip_ATPase_C"/>
    <property type="match status" value="1"/>
</dbReference>
<dbReference type="SFLD" id="SFLDS00003">
    <property type="entry name" value="Haloacid_Dehalogenase"/>
    <property type="match status" value="1"/>
</dbReference>
<feature type="region of interest" description="Disordered" evidence="18">
    <location>
        <begin position="321"/>
        <end position="343"/>
    </location>
</feature>
<feature type="transmembrane region" description="Helical" evidence="17">
    <location>
        <begin position="1518"/>
        <end position="1538"/>
    </location>
</feature>
<gene>
    <name evidence="22" type="ORF">EMPS_11368</name>
</gene>
<comment type="catalytic activity">
    <reaction evidence="13">
        <text>a 1,2-diacyl-sn-glycero-3-phosphoethanolamine(out) + ATP + H2O = a 1,2-diacyl-sn-glycero-3-phosphoethanolamine(in) + ADP + phosphate + H(+)</text>
        <dbReference type="Rhea" id="RHEA:66132"/>
        <dbReference type="ChEBI" id="CHEBI:15377"/>
        <dbReference type="ChEBI" id="CHEBI:15378"/>
        <dbReference type="ChEBI" id="CHEBI:30616"/>
        <dbReference type="ChEBI" id="CHEBI:43474"/>
        <dbReference type="ChEBI" id="CHEBI:64612"/>
        <dbReference type="ChEBI" id="CHEBI:456216"/>
    </reaction>
    <physiologicalReaction direction="left-to-right" evidence="13">
        <dbReference type="Rhea" id="RHEA:66133"/>
    </physiologicalReaction>
</comment>
<dbReference type="InterPro" id="IPR036412">
    <property type="entry name" value="HAD-like_sf"/>
</dbReference>
<proteinExistence type="inferred from homology"/>
<feature type="binding site" evidence="15">
    <location>
        <position position="661"/>
    </location>
    <ligand>
        <name>ATP</name>
        <dbReference type="ChEBI" id="CHEBI:30616"/>
    </ligand>
</feature>
<feature type="compositionally biased region" description="Low complexity" evidence="18">
    <location>
        <begin position="108"/>
        <end position="122"/>
    </location>
</feature>
<feature type="compositionally biased region" description="Polar residues" evidence="18">
    <location>
        <begin position="739"/>
        <end position="753"/>
    </location>
</feature>
<evidence type="ECO:0000259" key="20">
    <source>
        <dbReference type="Pfam" id="PF16209"/>
    </source>
</evidence>
<feature type="compositionally biased region" description="Low complexity" evidence="18">
    <location>
        <begin position="325"/>
        <end position="343"/>
    </location>
</feature>
<dbReference type="Pfam" id="PF00122">
    <property type="entry name" value="E1-E2_ATPase"/>
    <property type="match status" value="1"/>
</dbReference>
<dbReference type="Proteomes" id="UP000827284">
    <property type="component" value="Unassembled WGS sequence"/>
</dbReference>
<evidence type="ECO:0000256" key="13">
    <source>
        <dbReference type="ARBA" id="ARBA00049128"/>
    </source>
</evidence>
<dbReference type="InterPro" id="IPR023299">
    <property type="entry name" value="ATPase_P-typ_cyto_dom_N"/>
</dbReference>
<feature type="binding site" evidence="15">
    <location>
        <position position="851"/>
    </location>
    <ligand>
        <name>ATP</name>
        <dbReference type="ChEBI" id="CHEBI:30616"/>
    </ligand>
</feature>
<dbReference type="PANTHER" id="PTHR24092:SF174">
    <property type="entry name" value="PHOSPHOLIPID-TRANSPORTING ATPASE DNF3-RELATED"/>
    <property type="match status" value="1"/>
</dbReference>
<keyword evidence="6 15" id="KW-0547">Nucleotide-binding</keyword>
<sequence length="1754" mass="193624">MAAPDKGKLPTGLPFPSTATSSSSSSPQHQHQQQEQQNTQRGLPISSSQVSPPSSSSSASTVVPNTTDPAQLLSSSNASIPSLHSRRRRATLLGEQPLIITTPPAASPPNNSFGNNGSNNGNRNTLIDQPEQTPSSLSAQAMELESVSDHAGAAAPATGPATSEPYKEPLSIDDPAPVKPVQESFFSALLGKLSGRRRVLSKNSSRVIPINASRTTPLIQPETGKPFVSNSVTTARYTLWDFLPKQLYAQFSKIANVYFLFVASLQMVPSWSPTGQYTTLVPLLVFLSIAIAHEGYDDWRRHRQDNGENNQPSNVFRSYRNATNSISSPPQQQQSSPFPLSASASSRHAFNAGEDRRGSVSPTELSITIPLTPATYSPSPQLAVFQKIKWKDLAVGDIVRVDQNDWIPADLVLLHSAGHEGGCYVETAALDGETNLKQRQTLRATNDIIRTPEDLVSFTGCAHTEQPNQDLYNFEGYLEIGQGKNLPRYPLSINQVLLRGTILRNTPYIYGLVVFSGEDTKIRQNGSKNVRTKAPSMQRLINKVIIVIFSIVIFLSALCTVLAVVWNSRNDKPGHLAWYLTAKGVLHGDTASVLFGYIVLFNTMIPISLYVTMELVKLMQAYFIHHDIEMYDPISDTPAEARTTVINEELGQVSYLFSDKTGTLTENIMIFRKFCVAGHSFNHDLDPESIQNAQKMAQDNQMASGRSADGSGDFDAHKKPRYRSKAGKVVGKLRRQSQRRNGTSTTTGYQSLDGNEASATEMEASCSERYPDSIHAGSSHGHQKPSYAETIVPCTPTSQLVPFLKSGARHAMTDRIRFFLLAMALCHDAVPELMDESDPESFKYQAASPDENALVAGAKELGYVFLERSRGGIRVRTLPTSDYEVAKEEYYEILNVIEFSSKRKRMSVVYRMPDGQICLFTKGADSIILERVRDPQTGFRDFENLESPMPFTPDSVHGYDGMDPLESLEYTKSDALRGHAADRSSVSAGAGVGSTPVRRNFPGRPSHGRQTSLDSVGFTPTTPRRKDTEITSEEDDLGAYFFGQTPGWTQSEMWEYQQTMDHIQEYATTGLRTLLYGHRFLSKEEYSLWSKQYADAQSAIEGRQEKLEAVAEMLEQNLDMTGATAIEDKLQVGVPETIDKLRRAGIRLWMLTGDKRETAINIGYSCRLIKDYSSTIILDVPTQAQAHRAMNKAMKDVNKGKSRHVVVVIDGATLGIVEQSPELMELFVELGIRADSVICCRVSPAQKALVVKTVRAKCKNTVTLAIGDGANDIAMIQEANVGIGITGKEGLQAARSSDYSIAQFRFLERLLFVHGRWSYVRISKFVLGTFYKCATFYLTQGLFQCFTGFSGTSLYEQWTLSFYNTLFSSLPVMVVGMFEQDLKDSTLLLVPELYTFGQRNRGFSLKTYSKWMAAAMYQAVASIMVPLWFAGAIGKLGVEPDDEALFSMGLGVYTTIVLVVTFKIAYLETHNWSVMTHITSFMTLVAWFGYNTAYSFFYPIRTAGYHVRGVFQHLAGHLPFWLTVIVAFMIAILPNVMAKILKAQILPSDVDLYQTLEKDPEAVQRWKEWEAELGQQGAEAEGVTGSKIQRRLSIAASIVSRQSSRAAGSVSSHRRNRSKSSQSQQQRDDSFSLQPVKVGRHSEDARRDSYGEGQDQVGDLWAASTHRRGASSASHTNRDPKNPRSLLSAQTAPSFNYVPSSPGPNRLQRVSSLSGNRMATPGPLRRASSAGQASSVHLYSSADLFQASSPTTRR</sequence>
<dbReference type="InterPro" id="IPR018303">
    <property type="entry name" value="ATPase_P-typ_P_site"/>
</dbReference>
<dbReference type="EMBL" id="BQFW01000015">
    <property type="protein sequence ID" value="GJJ79009.1"/>
    <property type="molecule type" value="Genomic_DNA"/>
</dbReference>
<feature type="binding site" evidence="15">
    <location>
        <position position="1152"/>
    </location>
    <ligand>
        <name>ATP</name>
        <dbReference type="ChEBI" id="CHEBI:30616"/>
    </ligand>
</feature>
<protein>
    <recommendedName>
        <fullName evidence="17">Phospholipid-transporting ATPase</fullName>
        <ecNumber evidence="17">7.6.2.1</ecNumber>
    </recommendedName>
</protein>
<keyword evidence="7 15" id="KW-0067">ATP-binding</keyword>
<feature type="binding site" evidence="15">
    <location>
        <position position="659"/>
    </location>
    <ligand>
        <name>ATP</name>
        <dbReference type="ChEBI" id="CHEBI:30616"/>
    </ligand>
</feature>
<dbReference type="GO" id="GO:0140326">
    <property type="term" value="F:ATPase-coupled intramembrane lipid transporter activity"/>
    <property type="evidence" value="ECO:0007669"/>
    <property type="project" value="UniProtKB-EC"/>
</dbReference>
<dbReference type="InterPro" id="IPR008250">
    <property type="entry name" value="ATPase_P-typ_transduc_dom_A_sf"/>
</dbReference>
<evidence type="ECO:0000256" key="2">
    <source>
        <dbReference type="ARBA" id="ARBA00004308"/>
    </source>
</evidence>
<dbReference type="Pfam" id="PF16209">
    <property type="entry name" value="PhoLip_ATPase_N"/>
    <property type="match status" value="1"/>
</dbReference>
<feature type="binding site" evidence="16">
    <location>
        <position position="1268"/>
    </location>
    <ligand>
        <name>Mg(2+)</name>
        <dbReference type="ChEBI" id="CHEBI:18420"/>
    </ligand>
</feature>
<dbReference type="GO" id="GO:0005524">
    <property type="term" value="F:ATP binding"/>
    <property type="evidence" value="ECO:0007669"/>
    <property type="project" value="UniProtKB-UniRule"/>
</dbReference>
<dbReference type="InterPro" id="IPR044492">
    <property type="entry name" value="P_typ_ATPase_HD_dom"/>
</dbReference>
<evidence type="ECO:0000256" key="10">
    <source>
        <dbReference type="ARBA" id="ARBA00022989"/>
    </source>
</evidence>
<feature type="active site" description="4-aspartylphosphate intermediate" evidence="14">
    <location>
        <position position="659"/>
    </location>
</feature>
<name>A0A9P3HLK6_9FUNG</name>
<feature type="binding site" evidence="15">
    <location>
        <position position="1153"/>
    </location>
    <ligand>
        <name>ATP</name>
        <dbReference type="ChEBI" id="CHEBI:30616"/>
    </ligand>
</feature>
<dbReference type="PRINTS" id="PR00119">
    <property type="entry name" value="CATATPASE"/>
</dbReference>
<feature type="region of interest" description="Disordered" evidence="18">
    <location>
        <begin position="1604"/>
        <end position="1754"/>
    </location>
</feature>
<feature type="compositionally biased region" description="Low complexity" evidence="18">
    <location>
        <begin position="16"/>
        <end position="37"/>
    </location>
</feature>
<dbReference type="GO" id="GO:0045332">
    <property type="term" value="P:phospholipid translocation"/>
    <property type="evidence" value="ECO:0007669"/>
    <property type="project" value="TreeGrafter"/>
</dbReference>
<dbReference type="Gene3D" id="2.70.150.10">
    <property type="entry name" value="Calcium-transporting ATPase, cytoplasmic transduction domain A"/>
    <property type="match status" value="1"/>
</dbReference>
<evidence type="ECO:0000256" key="12">
    <source>
        <dbReference type="ARBA" id="ARBA00034036"/>
    </source>
</evidence>
<dbReference type="InterPro" id="IPR023298">
    <property type="entry name" value="ATPase_P-typ_TM_dom_sf"/>
</dbReference>
<dbReference type="NCBIfam" id="TIGR01494">
    <property type="entry name" value="ATPase_P-type"/>
    <property type="match status" value="1"/>
</dbReference>
<dbReference type="InterPro" id="IPR023214">
    <property type="entry name" value="HAD_sf"/>
</dbReference>
<feature type="domain" description="P-type ATPase N-terminal" evidence="20">
    <location>
        <begin position="224"/>
        <end position="280"/>
    </location>
</feature>
<dbReference type="InterPro" id="IPR059000">
    <property type="entry name" value="ATPase_P-type_domA"/>
</dbReference>
<comment type="caution">
    <text evidence="22">The sequence shown here is derived from an EMBL/GenBank/DDBJ whole genome shotgun (WGS) entry which is preliminary data.</text>
</comment>
<organism evidence="22 23">
    <name type="scientific">Entomortierella parvispora</name>
    <dbReference type="NCBI Taxonomy" id="205924"/>
    <lineage>
        <taxon>Eukaryota</taxon>
        <taxon>Fungi</taxon>
        <taxon>Fungi incertae sedis</taxon>
        <taxon>Mucoromycota</taxon>
        <taxon>Mortierellomycotina</taxon>
        <taxon>Mortierellomycetes</taxon>
        <taxon>Mortierellales</taxon>
        <taxon>Mortierellaceae</taxon>
        <taxon>Entomortierella</taxon>
    </lineage>
</organism>
<keyword evidence="23" id="KW-1185">Reference proteome</keyword>
<dbReference type="GO" id="GO:0016887">
    <property type="term" value="F:ATP hydrolysis activity"/>
    <property type="evidence" value="ECO:0007669"/>
    <property type="project" value="InterPro"/>
</dbReference>
<feature type="domain" description="P-type ATPase C-terminal" evidence="21">
    <location>
        <begin position="1294"/>
        <end position="1547"/>
    </location>
</feature>
<evidence type="ECO:0000259" key="19">
    <source>
        <dbReference type="Pfam" id="PF00122"/>
    </source>
</evidence>
<dbReference type="SFLD" id="SFLDG00002">
    <property type="entry name" value="C1.7:_P-type_atpase_like"/>
    <property type="match status" value="1"/>
</dbReference>
<dbReference type="GO" id="GO:0005802">
    <property type="term" value="C:trans-Golgi network"/>
    <property type="evidence" value="ECO:0007669"/>
    <property type="project" value="TreeGrafter"/>
</dbReference>
<feature type="compositionally biased region" description="Polar residues" evidence="18">
    <location>
        <begin position="1708"/>
        <end position="1717"/>
    </location>
</feature>
<dbReference type="PANTHER" id="PTHR24092">
    <property type="entry name" value="PROBABLE PHOSPHOLIPID-TRANSPORTING ATPASE"/>
    <property type="match status" value="1"/>
</dbReference>
<feature type="compositionally biased region" description="Polar residues" evidence="18">
    <location>
        <begin position="1729"/>
        <end position="1738"/>
    </location>
</feature>
<evidence type="ECO:0000313" key="23">
    <source>
        <dbReference type="Proteomes" id="UP000827284"/>
    </source>
</evidence>
<dbReference type="InterPro" id="IPR006539">
    <property type="entry name" value="P-type_ATPase_IV"/>
</dbReference>
<dbReference type="SUPFAM" id="SSF81660">
    <property type="entry name" value="Metal cation-transporting ATPase, ATP-binding domain N"/>
    <property type="match status" value="1"/>
</dbReference>
<keyword evidence="5 16" id="KW-0479">Metal-binding</keyword>
<feature type="compositionally biased region" description="Low complexity" evidence="18">
    <location>
        <begin position="151"/>
        <end position="162"/>
    </location>
</feature>
<feature type="transmembrane region" description="Helical" evidence="17">
    <location>
        <begin position="1445"/>
        <end position="1466"/>
    </location>
</feature>
<dbReference type="GO" id="GO:0006892">
    <property type="term" value="P:post-Golgi vesicle-mediated transport"/>
    <property type="evidence" value="ECO:0007669"/>
    <property type="project" value="TreeGrafter"/>
</dbReference>
<dbReference type="PROSITE" id="PS00154">
    <property type="entry name" value="ATPASE_E1_E2"/>
    <property type="match status" value="1"/>
</dbReference>
<evidence type="ECO:0000256" key="16">
    <source>
        <dbReference type="PIRSR" id="PIRSR606539-3"/>
    </source>
</evidence>
<feature type="region of interest" description="Disordered" evidence="18">
    <location>
        <begin position="694"/>
        <end position="786"/>
    </location>
</feature>
<dbReference type="SUPFAM" id="SSF81665">
    <property type="entry name" value="Calcium ATPase, transmembrane domain M"/>
    <property type="match status" value="1"/>
</dbReference>
<evidence type="ECO:0000256" key="14">
    <source>
        <dbReference type="PIRSR" id="PIRSR606539-1"/>
    </source>
</evidence>
<evidence type="ECO:0000259" key="21">
    <source>
        <dbReference type="Pfam" id="PF16212"/>
    </source>
</evidence>
<evidence type="ECO:0000256" key="4">
    <source>
        <dbReference type="ARBA" id="ARBA00022692"/>
    </source>
</evidence>
<dbReference type="InterPro" id="IPR001757">
    <property type="entry name" value="P_typ_ATPase"/>
</dbReference>
<reference evidence="22" key="1">
    <citation type="submission" date="2021-11" db="EMBL/GenBank/DDBJ databases">
        <authorList>
            <person name="Herlambang A."/>
            <person name="Guo Y."/>
            <person name="Takashima Y."/>
            <person name="Nishizawa T."/>
        </authorList>
    </citation>
    <scope>NUCLEOTIDE SEQUENCE</scope>
    <source>
        <strain evidence="22">E1425</strain>
    </source>
</reference>
<dbReference type="SUPFAM" id="SSF56784">
    <property type="entry name" value="HAD-like"/>
    <property type="match status" value="1"/>
</dbReference>
<dbReference type="GO" id="GO:0032456">
    <property type="term" value="P:endocytic recycling"/>
    <property type="evidence" value="ECO:0007669"/>
    <property type="project" value="TreeGrafter"/>
</dbReference>
<feature type="region of interest" description="Disordered" evidence="18">
    <location>
        <begin position="1"/>
        <end position="85"/>
    </location>
</feature>
<evidence type="ECO:0000313" key="22">
    <source>
        <dbReference type="EMBL" id="GJJ79009.1"/>
    </source>
</evidence>
<evidence type="ECO:0000256" key="18">
    <source>
        <dbReference type="SAM" id="MobiDB-lite"/>
    </source>
</evidence>
<dbReference type="GO" id="GO:0000287">
    <property type="term" value="F:magnesium ion binding"/>
    <property type="evidence" value="ECO:0007669"/>
    <property type="project" value="UniProtKB-UniRule"/>
</dbReference>